<accession>A0ABV7GNY6</accession>
<dbReference type="RefSeq" id="WP_338052361.1">
    <property type="nucleotide sequence ID" value="NZ_JARGYD010000004.1"/>
</dbReference>
<dbReference type="SUPFAM" id="SSF56091">
    <property type="entry name" value="DNA ligase/mRNA capping enzyme, catalytic domain"/>
    <property type="match status" value="1"/>
</dbReference>
<dbReference type="PANTHER" id="PTHR43883">
    <property type="entry name" value="SLR0207 PROTEIN"/>
    <property type="match status" value="1"/>
</dbReference>
<name>A0ABV7GNY6_9RHOB</name>
<evidence type="ECO:0000313" key="2">
    <source>
        <dbReference type="EMBL" id="MFC3143087.1"/>
    </source>
</evidence>
<keyword evidence="2" id="KW-0436">Ligase</keyword>
<comment type="caution">
    <text evidence="2">The sequence shown here is derived from an EMBL/GenBank/DDBJ whole genome shotgun (WGS) entry which is preliminary data.</text>
</comment>
<protein>
    <submittedName>
        <fullName evidence="2">RNA ligase family protein</fullName>
    </submittedName>
</protein>
<feature type="domain" description="RNA ligase" evidence="1">
    <location>
        <begin position="92"/>
        <end position="242"/>
    </location>
</feature>
<dbReference type="EMBL" id="JBHRTB010000010">
    <property type="protein sequence ID" value="MFC3143087.1"/>
    <property type="molecule type" value="Genomic_DNA"/>
</dbReference>
<sequence length="267" mass="29987">MAEDDPGDANMKKGPRAEAHLFNKRVDRRADCPSRTFVKVRGTSLGFRFALGLCHKRIMKKYGRTFHLPNSPGVGSDDKIIQDLAQLRAAPEVVFTEKMDGENTTIFSGGCHARSPDSGYHPSRDWMKAYAAGISPSLSADERIVGEYLFAKHSVAYDHLPSYFLGFAWFVGDEVQGWDDTIERFTELGIAPVPVLHRGQFNDAMVKMVLESLDLQKQEGFVVRSSASFLEREQPTHIAKYVREGHVQSDTHWTKAEIVKNGLRRTS</sequence>
<dbReference type="PANTHER" id="PTHR43883:SF1">
    <property type="entry name" value="GLUCONOKINASE"/>
    <property type="match status" value="1"/>
</dbReference>
<keyword evidence="3" id="KW-1185">Reference proteome</keyword>
<dbReference type="GO" id="GO:0016874">
    <property type="term" value="F:ligase activity"/>
    <property type="evidence" value="ECO:0007669"/>
    <property type="project" value="UniProtKB-KW"/>
</dbReference>
<dbReference type="Pfam" id="PF09414">
    <property type="entry name" value="RNA_ligase"/>
    <property type="match status" value="1"/>
</dbReference>
<dbReference type="InterPro" id="IPR052732">
    <property type="entry name" value="Cell-binding_unc_protein"/>
</dbReference>
<dbReference type="Proteomes" id="UP001595632">
    <property type="component" value="Unassembled WGS sequence"/>
</dbReference>
<gene>
    <name evidence="2" type="ORF">ACFOGP_10225</name>
</gene>
<dbReference type="InterPro" id="IPR021122">
    <property type="entry name" value="RNA_ligase_dom_REL/Rnl2"/>
</dbReference>
<reference evidence="3" key="1">
    <citation type="journal article" date="2019" name="Int. J. Syst. Evol. Microbiol.">
        <title>The Global Catalogue of Microorganisms (GCM) 10K type strain sequencing project: providing services to taxonomists for standard genome sequencing and annotation.</title>
        <authorList>
            <consortium name="The Broad Institute Genomics Platform"/>
            <consortium name="The Broad Institute Genome Sequencing Center for Infectious Disease"/>
            <person name="Wu L."/>
            <person name="Ma J."/>
        </authorList>
    </citation>
    <scope>NUCLEOTIDE SEQUENCE [LARGE SCALE GENOMIC DNA]</scope>
    <source>
        <strain evidence="3">KCTC 52366</strain>
    </source>
</reference>
<evidence type="ECO:0000313" key="3">
    <source>
        <dbReference type="Proteomes" id="UP001595632"/>
    </source>
</evidence>
<evidence type="ECO:0000259" key="1">
    <source>
        <dbReference type="Pfam" id="PF09414"/>
    </source>
</evidence>
<dbReference type="Gene3D" id="3.30.470.30">
    <property type="entry name" value="DNA ligase/mRNA capping enzyme"/>
    <property type="match status" value="1"/>
</dbReference>
<organism evidence="2 3">
    <name type="scientific">Psychromarinibacter halotolerans</name>
    <dbReference type="NCBI Taxonomy" id="1775175"/>
    <lineage>
        <taxon>Bacteria</taxon>
        <taxon>Pseudomonadati</taxon>
        <taxon>Pseudomonadota</taxon>
        <taxon>Alphaproteobacteria</taxon>
        <taxon>Rhodobacterales</taxon>
        <taxon>Paracoccaceae</taxon>
        <taxon>Psychromarinibacter</taxon>
    </lineage>
</organism>
<proteinExistence type="predicted"/>